<reference evidence="2 3" key="1">
    <citation type="journal article" date="2021" name="Elife">
        <title>Chloroplast acquisition without the gene transfer in kleptoplastic sea slugs, Plakobranchus ocellatus.</title>
        <authorList>
            <person name="Maeda T."/>
            <person name="Takahashi S."/>
            <person name="Yoshida T."/>
            <person name="Shimamura S."/>
            <person name="Takaki Y."/>
            <person name="Nagai Y."/>
            <person name="Toyoda A."/>
            <person name="Suzuki Y."/>
            <person name="Arimoto A."/>
            <person name="Ishii H."/>
            <person name="Satoh N."/>
            <person name="Nishiyama T."/>
            <person name="Hasebe M."/>
            <person name="Maruyama T."/>
            <person name="Minagawa J."/>
            <person name="Obokata J."/>
            <person name="Shigenobu S."/>
        </authorList>
    </citation>
    <scope>NUCLEOTIDE SEQUENCE [LARGE SCALE GENOMIC DNA]</scope>
</reference>
<keyword evidence="3" id="KW-1185">Reference proteome</keyword>
<organism evidence="2 3">
    <name type="scientific">Plakobranchus ocellatus</name>
    <dbReference type="NCBI Taxonomy" id="259542"/>
    <lineage>
        <taxon>Eukaryota</taxon>
        <taxon>Metazoa</taxon>
        <taxon>Spiralia</taxon>
        <taxon>Lophotrochozoa</taxon>
        <taxon>Mollusca</taxon>
        <taxon>Gastropoda</taxon>
        <taxon>Heterobranchia</taxon>
        <taxon>Euthyneura</taxon>
        <taxon>Panpulmonata</taxon>
        <taxon>Sacoglossa</taxon>
        <taxon>Placobranchoidea</taxon>
        <taxon>Plakobranchidae</taxon>
        <taxon>Plakobranchus</taxon>
    </lineage>
</organism>
<dbReference type="AlphaFoldDB" id="A0AAV4BHS6"/>
<gene>
    <name evidence="2" type="ORF">PoB_004488900</name>
</gene>
<evidence type="ECO:0000313" key="2">
    <source>
        <dbReference type="EMBL" id="GFO18384.1"/>
    </source>
</evidence>
<comment type="caution">
    <text evidence="2">The sequence shown here is derived from an EMBL/GenBank/DDBJ whole genome shotgun (WGS) entry which is preliminary data.</text>
</comment>
<evidence type="ECO:0000256" key="1">
    <source>
        <dbReference type="SAM" id="MobiDB-lite"/>
    </source>
</evidence>
<accession>A0AAV4BHS6</accession>
<name>A0AAV4BHS6_9GAST</name>
<evidence type="ECO:0000313" key="3">
    <source>
        <dbReference type="Proteomes" id="UP000735302"/>
    </source>
</evidence>
<protein>
    <submittedName>
        <fullName evidence="2">Uncharacterized protein</fullName>
    </submittedName>
</protein>
<feature type="region of interest" description="Disordered" evidence="1">
    <location>
        <begin position="54"/>
        <end position="95"/>
    </location>
</feature>
<proteinExistence type="predicted"/>
<dbReference type="Proteomes" id="UP000735302">
    <property type="component" value="Unassembled WGS sequence"/>
</dbReference>
<dbReference type="EMBL" id="BLXT01004955">
    <property type="protein sequence ID" value="GFO18384.1"/>
    <property type="molecule type" value="Genomic_DNA"/>
</dbReference>
<sequence>MERKMLNIKLKDRIPIIEIRKKTQVIDVVQYIQRQNGGGQDTLLEKKIIDGLKDAQSANQSQEEETGADRKQDGWMTSEEQQVHKGRGRHKIGGNGRYLQRARFCSG</sequence>